<proteinExistence type="inferred from homology"/>
<evidence type="ECO:0000256" key="1">
    <source>
        <dbReference type="ARBA" id="ARBA00010996"/>
    </source>
</evidence>
<name>A0A3D9FHH7_9SPHN</name>
<evidence type="ECO:0000256" key="3">
    <source>
        <dbReference type="PIRSR" id="PIRSR603782-1"/>
    </source>
</evidence>
<evidence type="ECO:0000313" key="6">
    <source>
        <dbReference type="EMBL" id="RED17108.1"/>
    </source>
</evidence>
<feature type="chain" id="PRO_5017709063" evidence="5">
    <location>
        <begin position="25"/>
        <end position="200"/>
    </location>
</feature>
<organism evidence="6 7">
    <name type="scientific">Parasphingopyxis lamellibrachiae</name>
    <dbReference type="NCBI Taxonomy" id="680125"/>
    <lineage>
        <taxon>Bacteria</taxon>
        <taxon>Pseudomonadati</taxon>
        <taxon>Pseudomonadota</taxon>
        <taxon>Alphaproteobacteria</taxon>
        <taxon>Sphingomonadales</taxon>
        <taxon>Sphingomonadaceae</taxon>
        <taxon>Parasphingopyxis</taxon>
    </lineage>
</organism>
<dbReference type="Proteomes" id="UP000256310">
    <property type="component" value="Unassembled WGS sequence"/>
</dbReference>
<evidence type="ECO:0000256" key="5">
    <source>
        <dbReference type="SAM" id="SignalP"/>
    </source>
</evidence>
<keyword evidence="2 3" id="KW-0186">Copper</keyword>
<evidence type="ECO:0000313" key="7">
    <source>
        <dbReference type="Proteomes" id="UP000256310"/>
    </source>
</evidence>
<sequence length="200" mass="21785">MNDLKPLRKGGLPILAALALFACSAEQQPAPPPLQGAAIGGDFELTDENGETVREADFAGQNRIIYFGYAFCPDVCPVDMQKLGQAMRIVERDNPDLAERITPIFISVDPARDTQDVLVQFTDSFHPRMIGMSGSREAIDAAAERYGVYYALGEDDGTGNYLVDHSNNAILFGPEGEPLAILPIQDGPETIAETLVRWSR</sequence>
<dbReference type="PANTHER" id="PTHR12151">
    <property type="entry name" value="ELECTRON TRANSPORT PROTIN SCO1/SENC FAMILY MEMBER"/>
    <property type="match status" value="1"/>
</dbReference>
<dbReference type="SUPFAM" id="SSF52833">
    <property type="entry name" value="Thioredoxin-like"/>
    <property type="match status" value="1"/>
</dbReference>
<keyword evidence="4" id="KW-1015">Disulfide bond</keyword>
<gene>
    <name evidence="6" type="ORF">DFR46_2144</name>
</gene>
<keyword evidence="7" id="KW-1185">Reference proteome</keyword>
<dbReference type="EMBL" id="QRDP01000004">
    <property type="protein sequence ID" value="RED17108.1"/>
    <property type="molecule type" value="Genomic_DNA"/>
</dbReference>
<dbReference type="GO" id="GO:0046872">
    <property type="term" value="F:metal ion binding"/>
    <property type="evidence" value="ECO:0007669"/>
    <property type="project" value="UniProtKB-KW"/>
</dbReference>
<dbReference type="InterPro" id="IPR003782">
    <property type="entry name" value="SCO1/SenC"/>
</dbReference>
<dbReference type="PANTHER" id="PTHR12151:SF25">
    <property type="entry name" value="LINALOOL DEHYDRATASE_ISOMERASE DOMAIN-CONTAINING PROTEIN"/>
    <property type="match status" value="1"/>
</dbReference>
<comment type="caution">
    <text evidence="6">The sequence shown here is derived from an EMBL/GenBank/DDBJ whole genome shotgun (WGS) entry which is preliminary data.</text>
</comment>
<feature type="binding site" evidence="3">
    <location>
        <position position="76"/>
    </location>
    <ligand>
        <name>Cu cation</name>
        <dbReference type="ChEBI" id="CHEBI:23378"/>
    </ligand>
</feature>
<feature type="disulfide bond" description="Redox-active" evidence="4">
    <location>
        <begin position="72"/>
        <end position="76"/>
    </location>
</feature>
<keyword evidence="5" id="KW-0732">Signal</keyword>
<keyword evidence="3" id="KW-0479">Metal-binding</keyword>
<dbReference type="CDD" id="cd02968">
    <property type="entry name" value="SCO"/>
    <property type="match status" value="1"/>
</dbReference>
<dbReference type="AlphaFoldDB" id="A0A3D9FHH7"/>
<dbReference type="PROSITE" id="PS51257">
    <property type="entry name" value="PROKAR_LIPOPROTEIN"/>
    <property type="match status" value="1"/>
</dbReference>
<dbReference type="InterPro" id="IPR036249">
    <property type="entry name" value="Thioredoxin-like_sf"/>
</dbReference>
<comment type="similarity">
    <text evidence="1">Belongs to the SCO1/2 family.</text>
</comment>
<dbReference type="Pfam" id="PF02630">
    <property type="entry name" value="SCO1-SenC"/>
    <property type="match status" value="1"/>
</dbReference>
<dbReference type="FunFam" id="3.40.30.10:FF:000013">
    <property type="entry name" value="Blast:Protein SCO1 homolog, mitochondrial"/>
    <property type="match status" value="1"/>
</dbReference>
<dbReference type="OrthoDB" id="9790194at2"/>
<protein>
    <submittedName>
        <fullName evidence="6">Protein SCO1/2</fullName>
    </submittedName>
</protein>
<accession>A0A3D9FHH7</accession>
<feature type="signal peptide" evidence="5">
    <location>
        <begin position="1"/>
        <end position="24"/>
    </location>
</feature>
<evidence type="ECO:0000256" key="2">
    <source>
        <dbReference type="ARBA" id="ARBA00023008"/>
    </source>
</evidence>
<reference evidence="6 7" key="1">
    <citation type="submission" date="2018-07" db="EMBL/GenBank/DDBJ databases">
        <title>Genomic Encyclopedia of Type Strains, Phase IV (KMG-IV): sequencing the most valuable type-strain genomes for metagenomic binning, comparative biology and taxonomic classification.</title>
        <authorList>
            <person name="Goeker M."/>
        </authorList>
    </citation>
    <scope>NUCLEOTIDE SEQUENCE [LARGE SCALE GENOMIC DNA]</scope>
    <source>
        <strain evidence="6 7">DSM 26725</strain>
    </source>
</reference>
<feature type="binding site" evidence="3">
    <location>
        <position position="165"/>
    </location>
    <ligand>
        <name>Cu cation</name>
        <dbReference type="ChEBI" id="CHEBI:23378"/>
    </ligand>
</feature>
<evidence type="ECO:0000256" key="4">
    <source>
        <dbReference type="PIRSR" id="PIRSR603782-2"/>
    </source>
</evidence>
<dbReference type="Gene3D" id="3.40.30.10">
    <property type="entry name" value="Glutaredoxin"/>
    <property type="match status" value="1"/>
</dbReference>
<feature type="binding site" evidence="3">
    <location>
        <position position="72"/>
    </location>
    <ligand>
        <name>Cu cation</name>
        <dbReference type="ChEBI" id="CHEBI:23378"/>
    </ligand>
</feature>